<dbReference type="EMBL" id="CAJVQC010002454">
    <property type="protein sequence ID" value="CAG8511857.1"/>
    <property type="molecule type" value="Genomic_DNA"/>
</dbReference>
<reference evidence="1" key="1">
    <citation type="submission" date="2021-06" db="EMBL/GenBank/DDBJ databases">
        <authorList>
            <person name="Kallberg Y."/>
            <person name="Tangrot J."/>
            <person name="Rosling A."/>
        </authorList>
    </citation>
    <scope>NUCLEOTIDE SEQUENCE</scope>
    <source>
        <strain evidence="1">MA461A</strain>
    </source>
</reference>
<organism evidence="1 2">
    <name type="scientific">Racocetra persica</name>
    <dbReference type="NCBI Taxonomy" id="160502"/>
    <lineage>
        <taxon>Eukaryota</taxon>
        <taxon>Fungi</taxon>
        <taxon>Fungi incertae sedis</taxon>
        <taxon>Mucoromycota</taxon>
        <taxon>Glomeromycotina</taxon>
        <taxon>Glomeromycetes</taxon>
        <taxon>Diversisporales</taxon>
        <taxon>Gigasporaceae</taxon>
        <taxon>Racocetra</taxon>
    </lineage>
</organism>
<dbReference type="Proteomes" id="UP000789920">
    <property type="component" value="Unassembled WGS sequence"/>
</dbReference>
<accession>A0ACA9L6L8</accession>
<protein>
    <submittedName>
        <fullName evidence="1">17028_t:CDS:1</fullName>
    </submittedName>
</protein>
<evidence type="ECO:0000313" key="1">
    <source>
        <dbReference type="EMBL" id="CAG8511857.1"/>
    </source>
</evidence>
<feature type="non-terminal residue" evidence="1">
    <location>
        <position position="1"/>
    </location>
</feature>
<sequence length="284" mass="32813">ELYPKAEKKLYNWITEQRKQGLGVSCELARIEMLNILKGPDMMTLYSNSTEDFKTSNNKRLPRGEKILSDIIAWFQDNGWMNSDLMIQYVDYVTDTQINNECEAVIPSGLTSICQPLDVAINKPFKDNLRKEWHLWMAKGGAGKTAARNLRRARISDVCEWVKNSWEQIPGDVIIKFFIKCGISNDLNENNDTDSGRLEDSGDKYKNDNIEIIDISKDDEIIYIDEDDEIIYIDEDDEIIDIDDDDEFIDMMNISDDMEMMDISDDNEIIDISDNIEIMDISDN</sequence>
<name>A0ACA9L6L8_9GLOM</name>
<evidence type="ECO:0000313" key="2">
    <source>
        <dbReference type="Proteomes" id="UP000789920"/>
    </source>
</evidence>
<comment type="caution">
    <text evidence="1">The sequence shown here is derived from an EMBL/GenBank/DDBJ whole genome shotgun (WGS) entry which is preliminary data.</text>
</comment>
<gene>
    <name evidence="1" type="ORF">RPERSI_LOCUS2295</name>
</gene>
<keyword evidence="2" id="KW-1185">Reference proteome</keyword>
<proteinExistence type="predicted"/>